<proteinExistence type="predicted"/>
<feature type="region of interest" description="Disordered" evidence="1">
    <location>
        <begin position="77"/>
        <end position="99"/>
    </location>
</feature>
<evidence type="ECO:0000313" key="3">
    <source>
        <dbReference type="Proteomes" id="UP001630127"/>
    </source>
</evidence>
<evidence type="ECO:0000313" key="2">
    <source>
        <dbReference type="EMBL" id="KAL3533074.1"/>
    </source>
</evidence>
<protein>
    <submittedName>
        <fullName evidence="2">Uncharacterized protein</fullName>
    </submittedName>
</protein>
<reference evidence="2 3" key="1">
    <citation type="submission" date="2024-11" db="EMBL/GenBank/DDBJ databases">
        <title>A near-complete genome assembly of Cinchona calisaya.</title>
        <authorList>
            <person name="Lian D.C."/>
            <person name="Zhao X.W."/>
            <person name="Wei L."/>
        </authorList>
    </citation>
    <scope>NUCLEOTIDE SEQUENCE [LARGE SCALE GENOMIC DNA]</scope>
    <source>
        <tissue evidence="2">Nenye</tissue>
    </source>
</reference>
<gene>
    <name evidence="2" type="ORF">ACH5RR_006595</name>
</gene>
<dbReference type="AlphaFoldDB" id="A0ABD3APU7"/>
<evidence type="ECO:0000256" key="1">
    <source>
        <dbReference type="SAM" id="MobiDB-lite"/>
    </source>
</evidence>
<accession>A0ABD3APU7</accession>
<comment type="caution">
    <text evidence="2">The sequence shown here is derived from an EMBL/GenBank/DDBJ whole genome shotgun (WGS) entry which is preliminary data.</text>
</comment>
<name>A0ABD3APU7_9GENT</name>
<feature type="compositionally biased region" description="Polar residues" evidence="1">
    <location>
        <begin position="77"/>
        <end position="86"/>
    </location>
</feature>
<sequence length="223" mass="25500">MEKINSIERTTMECERVECDIDGIEAKDDVVQKIGELIEDEKTISTNGSFGQNVAEVFDNMLDKEIMEENLKQLAKENQTTTSAINTPKDKGNSKGEMYHGSKSLSDKFELCAQFELEKDGPQYIGIGCITTGRGKFRLFSLKWEYDEYTEKLKATTNSSKQVVKYPRKKNAAFHALELERAWLGKYHPDFCSTMDKKAEEPQDFEKSPDSFHSEENTKDMCD</sequence>
<dbReference type="EMBL" id="JBJUIK010000003">
    <property type="protein sequence ID" value="KAL3533074.1"/>
    <property type="molecule type" value="Genomic_DNA"/>
</dbReference>
<keyword evidence="3" id="KW-1185">Reference proteome</keyword>
<organism evidence="2 3">
    <name type="scientific">Cinchona calisaya</name>
    <dbReference type="NCBI Taxonomy" id="153742"/>
    <lineage>
        <taxon>Eukaryota</taxon>
        <taxon>Viridiplantae</taxon>
        <taxon>Streptophyta</taxon>
        <taxon>Embryophyta</taxon>
        <taxon>Tracheophyta</taxon>
        <taxon>Spermatophyta</taxon>
        <taxon>Magnoliopsida</taxon>
        <taxon>eudicotyledons</taxon>
        <taxon>Gunneridae</taxon>
        <taxon>Pentapetalae</taxon>
        <taxon>asterids</taxon>
        <taxon>lamiids</taxon>
        <taxon>Gentianales</taxon>
        <taxon>Rubiaceae</taxon>
        <taxon>Cinchonoideae</taxon>
        <taxon>Cinchoneae</taxon>
        <taxon>Cinchona</taxon>
    </lineage>
</organism>
<dbReference type="Proteomes" id="UP001630127">
    <property type="component" value="Unassembled WGS sequence"/>
</dbReference>
<feature type="region of interest" description="Disordered" evidence="1">
    <location>
        <begin position="198"/>
        <end position="223"/>
    </location>
</feature>
<feature type="compositionally biased region" description="Basic and acidic residues" evidence="1">
    <location>
        <begin position="88"/>
        <end position="99"/>
    </location>
</feature>